<dbReference type="Gene3D" id="1.20.5.340">
    <property type="match status" value="1"/>
</dbReference>
<comment type="caution">
    <text evidence="2">The sequence shown here is derived from an EMBL/GenBank/DDBJ whole genome shotgun (WGS) entry which is preliminary data.</text>
</comment>
<evidence type="ECO:0000256" key="1">
    <source>
        <dbReference type="SAM" id="Coils"/>
    </source>
</evidence>
<proteinExistence type="predicted"/>
<sequence length="58" mass="6818">MEAEYKELSETIGKLIQRVRELETECKRLTAENDELKDIRKAAAQRITTILDRLEEPE</sequence>
<feature type="coiled-coil region" evidence="1">
    <location>
        <begin position="5"/>
        <end position="46"/>
    </location>
</feature>
<gene>
    <name evidence="2" type="ORF">GF359_04130</name>
</gene>
<accession>A0A9D5KAR7</accession>
<dbReference type="Proteomes" id="UP000630660">
    <property type="component" value="Unassembled WGS sequence"/>
</dbReference>
<evidence type="ECO:0000313" key="3">
    <source>
        <dbReference type="Proteomes" id="UP000630660"/>
    </source>
</evidence>
<dbReference type="AlphaFoldDB" id="A0A9D5KAR7"/>
<name>A0A9D5KAR7_UNCW3</name>
<dbReference type="EMBL" id="WJKJ01000134">
    <property type="protein sequence ID" value="MBD3364386.1"/>
    <property type="molecule type" value="Genomic_DNA"/>
</dbReference>
<protein>
    <recommendedName>
        <fullName evidence="4">Cell division protein ZapB</fullName>
    </recommendedName>
</protein>
<evidence type="ECO:0000313" key="2">
    <source>
        <dbReference type="EMBL" id="MBD3364386.1"/>
    </source>
</evidence>
<keyword evidence="1" id="KW-0175">Coiled coil</keyword>
<dbReference type="SUPFAM" id="SSF144292">
    <property type="entry name" value="occludin/ELL-like"/>
    <property type="match status" value="1"/>
</dbReference>
<reference evidence="2" key="1">
    <citation type="submission" date="2019-11" db="EMBL/GenBank/DDBJ databases">
        <title>Microbial mats filling the niche in hypersaline microbial mats.</title>
        <authorList>
            <person name="Wong H.L."/>
            <person name="Macleod F.I."/>
            <person name="White R.A. III"/>
            <person name="Burns B.P."/>
        </authorList>
    </citation>
    <scope>NUCLEOTIDE SEQUENCE</scope>
    <source>
        <strain evidence="2">Bin_327</strain>
    </source>
</reference>
<evidence type="ECO:0008006" key="4">
    <source>
        <dbReference type="Google" id="ProtNLM"/>
    </source>
</evidence>
<organism evidence="2 3">
    <name type="scientific">candidate division WOR-3 bacterium</name>
    <dbReference type="NCBI Taxonomy" id="2052148"/>
    <lineage>
        <taxon>Bacteria</taxon>
        <taxon>Bacteria division WOR-3</taxon>
    </lineage>
</organism>